<dbReference type="PANTHER" id="PTHR43698:SF1">
    <property type="entry name" value="BLL4564 PROTEIN"/>
    <property type="match status" value="1"/>
</dbReference>
<sequence>MMVNILVPALLLAAVGVAGAAEPAASRSQLVGKAGAQAATKGPAAYFTGDVDVGPLLAAGGSSSFSAAQVTFPAGARSAWHTHPAGQYLVVTAGSGWTQEWGGKPVAIRAGDVVWCPPGVKHWHGATRTTGMSHVAMTGTLDGKNVDWMEKVSDAQYPR</sequence>
<dbReference type="CDD" id="cd02233">
    <property type="entry name" value="cupin_HNL-like"/>
    <property type="match status" value="1"/>
</dbReference>
<evidence type="ECO:0000313" key="3">
    <source>
        <dbReference type="EMBL" id="OIJ41893.1"/>
    </source>
</evidence>
<dbReference type="SUPFAM" id="SSF51182">
    <property type="entry name" value="RmlC-like cupins"/>
    <property type="match status" value="1"/>
</dbReference>
<accession>A0A1S2NAM5</accession>
<gene>
    <name evidence="3" type="ORF">LO55_2671</name>
</gene>
<dbReference type="InterPro" id="IPR013096">
    <property type="entry name" value="Cupin_2"/>
</dbReference>
<proteinExistence type="predicted"/>
<keyword evidence="1" id="KW-0732">Signal</keyword>
<dbReference type="Pfam" id="PF07883">
    <property type="entry name" value="Cupin_2"/>
    <property type="match status" value="1"/>
</dbReference>
<evidence type="ECO:0000256" key="1">
    <source>
        <dbReference type="SAM" id="SignalP"/>
    </source>
</evidence>
<evidence type="ECO:0000313" key="4">
    <source>
        <dbReference type="Proteomes" id="UP000180246"/>
    </source>
</evidence>
<name>A0A1S2NAM5_9BURK</name>
<feature type="signal peptide" evidence="1">
    <location>
        <begin position="1"/>
        <end position="20"/>
    </location>
</feature>
<dbReference type="RefSeq" id="WP_071361801.1">
    <property type="nucleotide sequence ID" value="NZ_DALZDZ010000003.1"/>
</dbReference>
<dbReference type="InterPro" id="IPR047263">
    <property type="entry name" value="HNL-like_cupin"/>
</dbReference>
<dbReference type="InterPro" id="IPR014710">
    <property type="entry name" value="RmlC-like_jellyroll"/>
</dbReference>
<dbReference type="InterPro" id="IPR011051">
    <property type="entry name" value="RmlC_Cupin_sf"/>
</dbReference>
<feature type="domain" description="Cupin type-2" evidence="2">
    <location>
        <begin position="70"/>
        <end position="129"/>
    </location>
</feature>
<protein>
    <submittedName>
        <fullName evidence="3">AraC-like ligand binding domain protein</fullName>
    </submittedName>
</protein>
<dbReference type="AlphaFoldDB" id="A0A1S2NAM5"/>
<reference evidence="3 4" key="1">
    <citation type="submission" date="2014-10" db="EMBL/GenBank/DDBJ databases">
        <authorList>
            <person name="Seo M.-J."/>
            <person name="Seok Y.J."/>
            <person name="Cha I.-T."/>
        </authorList>
    </citation>
    <scope>NUCLEOTIDE SEQUENCE [LARGE SCALE GENOMIC DNA]</scope>
    <source>
        <strain evidence="3 4">NEU</strain>
    </source>
</reference>
<comment type="caution">
    <text evidence="3">The sequence shown here is derived from an EMBL/GenBank/DDBJ whole genome shotgun (WGS) entry which is preliminary data.</text>
</comment>
<feature type="chain" id="PRO_5010255166" evidence="1">
    <location>
        <begin position="21"/>
        <end position="159"/>
    </location>
</feature>
<organism evidence="3 4">
    <name type="scientific">Massilia timonae</name>
    <dbReference type="NCBI Taxonomy" id="47229"/>
    <lineage>
        <taxon>Bacteria</taxon>
        <taxon>Pseudomonadati</taxon>
        <taxon>Pseudomonadota</taxon>
        <taxon>Betaproteobacteria</taxon>
        <taxon>Burkholderiales</taxon>
        <taxon>Oxalobacteraceae</taxon>
        <taxon>Telluria group</taxon>
        <taxon>Massilia</taxon>
    </lineage>
</organism>
<dbReference type="Proteomes" id="UP000180246">
    <property type="component" value="Unassembled WGS sequence"/>
</dbReference>
<dbReference type="EMBL" id="JRYB01000001">
    <property type="protein sequence ID" value="OIJ41893.1"/>
    <property type="molecule type" value="Genomic_DNA"/>
</dbReference>
<dbReference type="PANTHER" id="PTHR43698">
    <property type="entry name" value="RIBD C-TERMINAL DOMAIN CONTAINING PROTEIN"/>
    <property type="match status" value="1"/>
</dbReference>
<dbReference type="Gene3D" id="2.60.120.10">
    <property type="entry name" value="Jelly Rolls"/>
    <property type="match status" value="1"/>
</dbReference>
<evidence type="ECO:0000259" key="2">
    <source>
        <dbReference type="Pfam" id="PF07883"/>
    </source>
</evidence>